<dbReference type="CDD" id="cd00609">
    <property type="entry name" value="AAT_like"/>
    <property type="match status" value="1"/>
</dbReference>
<dbReference type="PANTHER" id="PTHR43799">
    <property type="entry name" value="AMINOTRANSFERASE, PUTATIVE-RELATED"/>
    <property type="match status" value="1"/>
</dbReference>
<dbReference type="AlphaFoldDB" id="A0A2U1ANI6"/>
<dbReference type="Gene3D" id="3.40.640.10">
    <property type="entry name" value="Type I PLP-dependent aspartate aminotransferase-like (Major domain)"/>
    <property type="match status" value="1"/>
</dbReference>
<dbReference type="EMBL" id="JABAEW010000016">
    <property type="protein sequence ID" value="NMD86916.1"/>
    <property type="molecule type" value="Genomic_DNA"/>
</dbReference>
<accession>A0A2U1ANI6</accession>
<dbReference type="Proteomes" id="UP000245959">
    <property type="component" value="Unassembled WGS sequence"/>
</dbReference>
<dbReference type="InterPro" id="IPR015424">
    <property type="entry name" value="PyrdxlP-dep_Trfase"/>
</dbReference>
<dbReference type="OrthoDB" id="9802328at2"/>
<proteinExistence type="predicted"/>
<evidence type="ECO:0000313" key="3">
    <source>
        <dbReference type="Proteomes" id="UP000245959"/>
    </source>
</evidence>
<organism evidence="2 3">
    <name type="scientific">Victivallis vadensis</name>
    <dbReference type="NCBI Taxonomy" id="172901"/>
    <lineage>
        <taxon>Bacteria</taxon>
        <taxon>Pseudomonadati</taxon>
        <taxon>Lentisphaerota</taxon>
        <taxon>Lentisphaeria</taxon>
        <taxon>Victivallales</taxon>
        <taxon>Victivallaceae</taxon>
        <taxon>Victivallis</taxon>
    </lineage>
</organism>
<dbReference type="Proteomes" id="UP000576225">
    <property type="component" value="Unassembled WGS sequence"/>
</dbReference>
<name>A0A2U1ANI6_9BACT</name>
<evidence type="ECO:0000313" key="1">
    <source>
        <dbReference type="EMBL" id="NMD86916.1"/>
    </source>
</evidence>
<evidence type="ECO:0000313" key="4">
    <source>
        <dbReference type="Proteomes" id="UP000576225"/>
    </source>
</evidence>
<reference evidence="2 3" key="1">
    <citation type="submission" date="2018-04" db="EMBL/GenBank/DDBJ databases">
        <title>Genomic Encyclopedia of Type Strains, Phase IV (KMG-IV): sequencing the most valuable type-strain genomes for metagenomic binning, comparative biology and taxonomic classification.</title>
        <authorList>
            <person name="Goeker M."/>
        </authorList>
    </citation>
    <scope>NUCLEOTIDE SEQUENCE [LARGE SCALE GENOMIC DNA]</scope>
    <source>
        <strain evidence="2 3">DSM 14823</strain>
    </source>
</reference>
<protein>
    <submittedName>
        <fullName evidence="1">Aminotransferase class I/II-fold pyridoxal phosphate-dependent enzyme</fullName>
    </submittedName>
    <submittedName>
        <fullName evidence="2">DNA-binding transcriptional MocR family regulator</fullName>
    </submittedName>
</protein>
<reference evidence="1 4" key="2">
    <citation type="submission" date="2020-04" db="EMBL/GenBank/DDBJ databases">
        <authorList>
            <person name="Hitch T.C.A."/>
            <person name="Wylensek D."/>
            <person name="Clavel T."/>
        </authorList>
    </citation>
    <scope>NUCLEOTIDE SEQUENCE [LARGE SCALE GENOMIC DNA]</scope>
    <source>
        <strain evidence="1 4">COR2-253-APC-1A</strain>
    </source>
</reference>
<dbReference type="EMBL" id="QEKH01000029">
    <property type="protein sequence ID" value="PVY37990.1"/>
    <property type="molecule type" value="Genomic_DNA"/>
</dbReference>
<keyword evidence="1" id="KW-0808">Transferase</keyword>
<dbReference type="InterPro" id="IPR015422">
    <property type="entry name" value="PyrdxlP-dep_Trfase_small"/>
</dbReference>
<dbReference type="GeneID" id="78296502"/>
<dbReference type="Pfam" id="PF12897">
    <property type="entry name" value="Asp_aminotransf"/>
    <property type="match status" value="1"/>
</dbReference>
<keyword evidence="1" id="KW-0032">Aminotransferase</keyword>
<dbReference type="GO" id="GO:0003677">
    <property type="term" value="F:DNA binding"/>
    <property type="evidence" value="ECO:0007669"/>
    <property type="project" value="UniProtKB-KW"/>
</dbReference>
<keyword evidence="3" id="KW-1185">Reference proteome</keyword>
<gene>
    <name evidence="2" type="ORF">C8D82_12912</name>
    <name evidence="1" type="ORF">HF882_10005</name>
</gene>
<comment type="caution">
    <text evidence="2">The sequence shown here is derived from an EMBL/GenBank/DDBJ whole genome shotgun (WGS) entry which is preliminary data.</text>
</comment>
<keyword evidence="2" id="KW-0238">DNA-binding</keyword>
<dbReference type="PANTHER" id="PTHR43799:SF1">
    <property type="entry name" value="ASPARTATE AMINOTRANSFERASE"/>
    <property type="match status" value="1"/>
</dbReference>
<evidence type="ECO:0000313" key="2">
    <source>
        <dbReference type="EMBL" id="PVY37990.1"/>
    </source>
</evidence>
<dbReference type="InterPro" id="IPR015421">
    <property type="entry name" value="PyrdxlP-dep_Trfase_major"/>
</dbReference>
<dbReference type="Gene3D" id="3.90.1150.10">
    <property type="entry name" value="Aspartate Aminotransferase, domain 1"/>
    <property type="match status" value="1"/>
</dbReference>
<dbReference type="GO" id="GO:0004069">
    <property type="term" value="F:L-aspartate:2-oxoglutarate aminotransferase activity"/>
    <property type="evidence" value="ECO:0007669"/>
    <property type="project" value="InterPro"/>
</dbReference>
<dbReference type="RefSeq" id="WP_116885223.1">
    <property type="nucleotide sequence ID" value="NZ_CABMMC010000032.1"/>
</dbReference>
<dbReference type="InterPro" id="IPR024551">
    <property type="entry name" value="AspAT_Ic"/>
</dbReference>
<sequence length="424" mass="46989">MGRDISKCSRAELQECKAELDRRYAGYVAENLKLDMSRGKPSGSQLDLTNPVLNKLENYITCDGIDARNYGGLEGIPEARRLFSDLLGIDVDKIIVGGNSSLNLMYDAMMRLYVFGTGGHTPWRKLPAVKFLCPSPGYDRHFLVCEDLGIEMIPVPMTENGPDMDMVEKLVAEDDAIKGIWCVPLYSNPQGVCYSDETVDRLAAMKTAAPDFRIFWDNAYGVHHIYRECKLKDIFGACEAAGNPNRVLYFFSTSKITFPGAGVALVASSAENLKEIRKHMSVQTIGHDKLNQLRTVRYLKDAEGVRRHMRLLADELRPKFDIVLNTLERELAGTGLACWTKPLGGYFVSVDVPDGCAKAVVALAQQAGVKLTGAGAAFPYKKDPRDRNIRIAPTYPTCEELQKAMELFCVCVKLAGVNKLLESK</sequence>
<dbReference type="SUPFAM" id="SSF53383">
    <property type="entry name" value="PLP-dependent transferases"/>
    <property type="match status" value="1"/>
</dbReference>